<keyword evidence="2" id="KW-1185">Reference proteome</keyword>
<reference evidence="3" key="1">
    <citation type="submission" date="2022-11" db="UniProtKB">
        <authorList>
            <consortium name="WormBaseParasite"/>
        </authorList>
    </citation>
    <scope>IDENTIFICATION</scope>
</reference>
<accession>A0A915HRE0</accession>
<dbReference type="Proteomes" id="UP000887565">
    <property type="component" value="Unplaced"/>
</dbReference>
<feature type="chain" id="PRO_5037226809" evidence="1">
    <location>
        <begin position="22"/>
        <end position="110"/>
    </location>
</feature>
<proteinExistence type="predicted"/>
<evidence type="ECO:0000313" key="3">
    <source>
        <dbReference type="WBParaSite" id="nRc.2.0.1.t04493-RA"/>
    </source>
</evidence>
<evidence type="ECO:0000313" key="2">
    <source>
        <dbReference type="Proteomes" id="UP000887565"/>
    </source>
</evidence>
<feature type="signal peptide" evidence="1">
    <location>
        <begin position="1"/>
        <end position="21"/>
    </location>
</feature>
<name>A0A915HRE0_ROMCU</name>
<protein>
    <submittedName>
        <fullName evidence="3">Uncharacterized protein</fullName>
    </submittedName>
</protein>
<sequence length="110" mass="12645">MLFSIVCSILATLFYVENTAAGEVTLLDSSQFAELNWKTYSLDDDPHEHGARVCPQFILTSVLPNVEKYFRDSWLDKNLKKSLRIEKQAKVDVSSSSQRLLFTQVFLRLK</sequence>
<organism evidence="2 3">
    <name type="scientific">Romanomermis culicivorax</name>
    <name type="common">Nematode worm</name>
    <dbReference type="NCBI Taxonomy" id="13658"/>
    <lineage>
        <taxon>Eukaryota</taxon>
        <taxon>Metazoa</taxon>
        <taxon>Ecdysozoa</taxon>
        <taxon>Nematoda</taxon>
        <taxon>Enoplea</taxon>
        <taxon>Dorylaimia</taxon>
        <taxon>Mermithida</taxon>
        <taxon>Mermithoidea</taxon>
        <taxon>Mermithidae</taxon>
        <taxon>Romanomermis</taxon>
    </lineage>
</organism>
<keyword evidence="1" id="KW-0732">Signal</keyword>
<dbReference type="AlphaFoldDB" id="A0A915HRE0"/>
<dbReference type="WBParaSite" id="nRc.2.0.1.t04493-RA">
    <property type="protein sequence ID" value="nRc.2.0.1.t04493-RA"/>
    <property type="gene ID" value="nRc.2.0.1.g04493"/>
</dbReference>
<evidence type="ECO:0000256" key="1">
    <source>
        <dbReference type="SAM" id="SignalP"/>
    </source>
</evidence>